<sequence length="129" mass="14219">MESLGQKYLELKNIKGQYTGGEYNEVVDSESGEKYMVMNELLQELGKAGTSVERLCTLMGPPDTMSPILPGAVDAPTVPLMPGIALPAGAIQTEPAVYMIYSWRGMHDYIWFKLNSDESEVVEGGWKNN</sequence>
<evidence type="ECO:0000313" key="2">
    <source>
        <dbReference type="Proteomes" id="UP000193719"/>
    </source>
</evidence>
<dbReference type="EMBL" id="MCFH01000016">
    <property type="protein sequence ID" value="ORX52194.1"/>
    <property type="molecule type" value="Genomic_DNA"/>
</dbReference>
<dbReference type="AlphaFoldDB" id="A0A1Y1VD27"/>
<reference evidence="1 2" key="2">
    <citation type="submission" date="2016-08" db="EMBL/GenBank/DDBJ databases">
        <title>Pervasive Adenine N6-methylation of Active Genes in Fungi.</title>
        <authorList>
            <consortium name="DOE Joint Genome Institute"/>
            <person name="Mondo S.J."/>
            <person name="Dannebaum R.O."/>
            <person name="Kuo R.C."/>
            <person name="Labutti K."/>
            <person name="Haridas S."/>
            <person name="Kuo A."/>
            <person name="Salamov A."/>
            <person name="Ahrendt S.R."/>
            <person name="Lipzen A."/>
            <person name="Sullivan W."/>
            <person name="Andreopoulos W.B."/>
            <person name="Clum A."/>
            <person name="Lindquist E."/>
            <person name="Daum C."/>
            <person name="Ramamoorthy G.K."/>
            <person name="Gryganskyi A."/>
            <person name="Culley D."/>
            <person name="Magnuson J.K."/>
            <person name="James T.Y."/>
            <person name="O'Malley M.A."/>
            <person name="Stajich J.E."/>
            <person name="Spatafora J.W."/>
            <person name="Visel A."/>
            <person name="Grigoriev I.V."/>
        </authorList>
    </citation>
    <scope>NUCLEOTIDE SEQUENCE [LARGE SCALE GENOMIC DNA]</scope>
    <source>
        <strain evidence="2">finn</strain>
    </source>
</reference>
<dbReference type="OrthoDB" id="5580129at2759"/>
<keyword evidence="2" id="KW-1185">Reference proteome</keyword>
<comment type="caution">
    <text evidence="1">The sequence shown here is derived from an EMBL/GenBank/DDBJ whole genome shotgun (WGS) entry which is preliminary data.</text>
</comment>
<protein>
    <submittedName>
        <fullName evidence="1">Uncharacterized protein</fullName>
    </submittedName>
</protein>
<name>A0A1Y1VD27_9FUNG</name>
<proteinExistence type="predicted"/>
<evidence type="ECO:0000313" key="1">
    <source>
        <dbReference type="EMBL" id="ORX52194.1"/>
    </source>
</evidence>
<organism evidence="1 2">
    <name type="scientific">Piromyces finnis</name>
    <dbReference type="NCBI Taxonomy" id="1754191"/>
    <lineage>
        <taxon>Eukaryota</taxon>
        <taxon>Fungi</taxon>
        <taxon>Fungi incertae sedis</taxon>
        <taxon>Chytridiomycota</taxon>
        <taxon>Chytridiomycota incertae sedis</taxon>
        <taxon>Neocallimastigomycetes</taxon>
        <taxon>Neocallimastigales</taxon>
        <taxon>Neocallimastigaceae</taxon>
        <taxon>Piromyces</taxon>
    </lineage>
</organism>
<accession>A0A1Y1VD27</accession>
<dbReference type="Proteomes" id="UP000193719">
    <property type="component" value="Unassembled WGS sequence"/>
</dbReference>
<reference evidence="1 2" key="1">
    <citation type="submission" date="2016-08" db="EMBL/GenBank/DDBJ databases">
        <title>Genomes of anaerobic fungi encode conserved fungal cellulosomes for biomass hydrolysis.</title>
        <authorList>
            <consortium name="DOE Joint Genome Institute"/>
            <person name="Haitjema C.H."/>
            <person name="Gilmore S.P."/>
            <person name="Henske J.K."/>
            <person name="Solomon K.V."/>
            <person name="De Groot R."/>
            <person name="Kuo A."/>
            <person name="Mondo S.J."/>
            <person name="Salamov A.A."/>
            <person name="Labutti K."/>
            <person name="Zhao Z."/>
            <person name="Chiniquy J."/>
            <person name="Barry K."/>
            <person name="Brewer H.M."/>
            <person name="Purvine S.O."/>
            <person name="Wright A.T."/>
            <person name="Boxma B."/>
            <person name="Van Alen T."/>
            <person name="Hackstein J.H."/>
            <person name="Baker S.E."/>
            <person name="Grigoriev I.V."/>
            <person name="O'Malley M.A."/>
        </authorList>
    </citation>
    <scope>NUCLEOTIDE SEQUENCE [LARGE SCALE GENOMIC DNA]</scope>
    <source>
        <strain evidence="2">finn</strain>
    </source>
</reference>
<gene>
    <name evidence="1" type="ORF">BCR36DRAFT_582702</name>
</gene>